<reference evidence="3 4" key="1">
    <citation type="submission" date="2018-05" db="EMBL/GenBank/DDBJ databases">
        <title>Spiribacter halobius sp. nov., a moderately halophilic bacterium isolated from marine solar saltern.</title>
        <authorList>
            <person name="Zheng W.-S."/>
            <person name="Lu D.-C."/>
            <person name="Du Z.-J."/>
        </authorList>
    </citation>
    <scope>NUCLEOTIDE SEQUENCE [LARGE SCALE GENOMIC DNA]</scope>
    <source>
        <strain evidence="3 4">E85</strain>
    </source>
</reference>
<evidence type="ECO:0000259" key="2">
    <source>
        <dbReference type="PROSITE" id="PS51724"/>
    </source>
</evidence>
<dbReference type="RefSeq" id="WP_109677752.1">
    <property type="nucleotide sequence ID" value="NZ_CP086615.1"/>
</dbReference>
<dbReference type="Gene3D" id="3.30.70.1070">
    <property type="entry name" value="Sporulation related repeat"/>
    <property type="match status" value="1"/>
</dbReference>
<dbReference type="InterPro" id="IPR036680">
    <property type="entry name" value="SPOR-like_sf"/>
</dbReference>
<dbReference type="EMBL" id="QFFI01000009">
    <property type="protein sequence ID" value="PWG63675.1"/>
    <property type="molecule type" value="Genomic_DNA"/>
</dbReference>
<dbReference type="SUPFAM" id="SSF110997">
    <property type="entry name" value="Sporulation related repeat"/>
    <property type="match status" value="1"/>
</dbReference>
<comment type="caution">
    <text evidence="3">The sequence shown here is derived from an EMBL/GenBank/DDBJ whole genome shotgun (WGS) entry which is preliminary data.</text>
</comment>
<dbReference type="InterPro" id="IPR027417">
    <property type="entry name" value="P-loop_NTPase"/>
</dbReference>
<dbReference type="AlphaFoldDB" id="A0A2U2N385"/>
<evidence type="ECO:0000256" key="1">
    <source>
        <dbReference type="SAM" id="MobiDB-lite"/>
    </source>
</evidence>
<organism evidence="3 4">
    <name type="scientific">Sediminicurvatus halobius</name>
    <dbReference type="NCBI Taxonomy" id="2182432"/>
    <lineage>
        <taxon>Bacteria</taxon>
        <taxon>Pseudomonadati</taxon>
        <taxon>Pseudomonadota</taxon>
        <taxon>Gammaproteobacteria</taxon>
        <taxon>Chromatiales</taxon>
        <taxon>Ectothiorhodospiraceae</taxon>
        <taxon>Sediminicurvatus</taxon>
    </lineage>
</organism>
<evidence type="ECO:0000313" key="4">
    <source>
        <dbReference type="Proteomes" id="UP000245474"/>
    </source>
</evidence>
<dbReference type="Proteomes" id="UP000245474">
    <property type="component" value="Unassembled WGS sequence"/>
</dbReference>
<sequence length="531" mass="54529">MADTGDERRLAPEALEALGLQHQPFDGVAPVPPDEDDETRVNLALGVLDARATPLLVSGLPGSGRTHFLAQVAEAAETLAATRVDARSEDPAAALVAVSGRRGPQALLVDNADALDGASLDALLRHARELDCGLALALEERTAEATARQVSDTLALAEPPPVLRLPPFSEQKTRIHVDHRITAAGGSPSRLLRPADYRRIHRVSEGLPGRIDTAAAAVLRAKARHGGAGGGLLGGHGRTLLLAGGALALAVLSLNVLGPFGGEETETFEDTSDRETVAIDITRNDGDEADAEGAADREGADALTNTEDEPTASGSELSAADEAAVSDGPVPDAPPEAEPLDVWTLPDPLAGLAETEGDDAAEAAEVAPAAGGSEGSADADVATTVETDDAAAAADGSSEEVDEVAGAAEETPEAEAADTAAGSGDTGDAGEAPATPADDNDWFATRPADHYTIQLLAARQMSTVERFLGQNPEIADEVRVVRGERDGGEWYRLFLGDYAEREAAREALAALPEGARSAGAWTPTFGSVRGG</sequence>
<accession>A0A2U2N385</accession>
<proteinExistence type="predicted"/>
<evidence type="ECO:0000313" key="3">
    <source>
        <dbReference type="EMBL" id="PWG63675.1"/>
    </source>
</evidence>
<feature type="domain" description="SPOR" evidence="2">
    <location>
        <begin position="445"/>
        <end position="524"/>
    </location>
</feature>
<feature type="region of interest" description="Disordered" evidence="1">
    <location>
        <begin position="281"/>
        <end position="343"/>
    </location>
</feature>
<dbReference type="Pfam" id="PF05036">
    <property type="entry name" value="SPOR"/>
    <property type="match status" value="1"/>
</dbReference>
<dbReference type="InterPro" id="IPR007730">
    <property type="entry name" value="SPOR-like_dom"/>
</dbReference>
<keyword evidence="4" id="KW-1185">Reference proteome</keyword>
<dbReference type="PROSITE" id="PS51724">
    <property type="entry name" value="SPOR"/>
    <property type="match status" value="1"/>
</dbReference>
<gene>
    <name evidence="3" type="ORF">DEM34_07290</name>
</gene>
<name>A0A2U2N385_9GAMM</name>
<dbReference type="OrthoDB" id="6189127at2"/>
<feature type="region of interest" description="Disordered" evidence="1">
    <location>
        <begin position="389"/>
        <end position="443"/>
    </location>
</feature>
<protein>
    <recommendedName>
        <fullName evidence="2">SPOR domain-containing protein</fullName>
    </recommendedName>
</protein>
<dbReference type="SUPFAM" id="SSF52540">
    <property type="entry name" value="P-loop containing nucleoside triphosphate hydrolases"/>
    <property type="match status" value="1"/>
</dbReference>
<dbReference type="GO" id="GO:0042834">
    <property type="term" value="F:peptidoglycan binding"/>
    <property type="evidence" value="ECO:0007669"/>
    <property type="project" value="InterPro"/>
</dbReference>